<evidence type="ECO:0000313" key="3">
    <source>
        <dbReference type="Proteomes" id="UP000005615"/>
    </source>
</evidence>
<keyword evidence="2" id="KW-0456">Lyase</keyword>
<dbReference type="Proteomes" id="UP000005615">
    <property type="component" value="Unassembled WGS sequence"/>
</dbReference>
<dbReference type="EMBL" id="AEIG01000026">
    <property type="protein sequence ID" value="EGG30010.1"/>
    <property type="molecule type" value="Genomic_DNA"/>
</dbReference>
<accession>F3L165</accession>
<dbReference type="PANTHER" id="PTHR42743">
    <property type="entry name" value="AMINO-ACID AMINOTRANSFERASE"/>
    <property type="match status" value="1"/>
</dbReference>
<dbReference type="GO" id="GO:0016829">
    <property type="term" value="F:lyase activity"/>
    <property type="evidence" value="ECO:0007669"/>
    <property type="project" value="UniProtKB-KW"/>
</dbReference>
<dbReference type="Gene3D" id="3.30.470.10">
    <property type="match status" value="1"/>
</dbReference>
<sequence>MLVHGSDRQTLAPNDRAALYGDALFETLLWSQTHLVLAPLHWQRLLSGAARLQITLDPQVLQAFVTDIEATLKTQASDKFCAVRVSVHRSVDARGYAFSDQTTPELVCLINTAPMSSPRPVDLGVSPIHLARQPLLAGLKHANRLEQVMASQSLADQGYEDGLMCLETGPVVCTTRANVYALIDDVWHTPLLNDAGVAGTRRAWFLQESEQGFWQTKESELTLDQLYQADAVMISNALRGFQEVGSIAGRPLRASPQIARVKQRYADALAPEAC</sequence>
<organism evidence="2 3">
    <name type="scientific">Aequoribacter fuscus</name>
    <dbReference type="NCBI Taxonomy" id="2518989"/>
    <lineage>
        <taxon>Bacteria</taxon>
        <taxon>Pseudomonadati</taxon>
        <taxon>Pseudomonadota</taxon>
        <taxon>Gammaproteobacteria</taxon>
        <taxon>Cellvibrionales</taxon>
        <taxon>Halieaceae</taxon>
        <taxon>Aequoribacter</taxon>
    </lineage>
</organism>
<dbReference type="InterPro" id="IPR043132">
    <property type="entry name" value="BCAT-like_C"/>
</dbReference>
<dbReference type="InterPro" id="IPR036038">
    <property type="entry name" value="Aminotransferase-like"/>
</dbReference>
<evidence type="ECO:0000313" key="2">
    <source>
        <dbReference type="EMBL" id="EGG30010.1"/>
    </source>
</evidence>
<proteinExistence type="inferred from homology"/>
<dbReference type="InterPro" id="IPR050571">
    <property type="entry name" value="Class-IV_PLP-Dep_Aminotrnsfr"/>
</dbReference>
<dbReference type="eggNOG" id="COG0115">
    <property type="taxonomic scope" value="Bacteria"/>
</dbReference>
<dbReference type="SUPFAM" id="SSF56752">
    <property type="entry name" value="D-aminoacid aminotransferase-like PLP-dependent enzymes"/>
    <property type="match status" value="1"/>
</dbReference>
<dbReference type="Gene3D" id="3.20.10.10">
    <property type="entry name" value="D-amino Acid Aminotransferase, subunit A, domain 2"/>
    <property type="match status" value="1"/>
</dbReference>
<dbReference type="InterPro" id="IPR001544">
    <property type="entry name" value="Aminotrans_IV"/>
</dbReference>
<evidence type="ECO:0000256" key="1">
    <source>
        <dbReference type="ARBA" id="ARBA00009320"/>
    </source>
</evidence>
<dbReference type="GO" id="GO:0046394">
    <property type="term" value="P:carboxylic acid biosynthetic process"/>
    <property type="evidence" value="ECO:0007669"/>
    <property type="project" value="UniProtKB-ARBA"/>
</dbReference>
<protein>
    <submittedName>
        <fullName evidence="2">Aminodeoxychorismate lyase</fullName>
    </submittedName>
</protein>
<dbReference type="InterPro" id="IPR043131">
    <property type="entry name" value="BCAT-like_N"/>
</dbReference>
<comment type="similarity">
    <text evidence="1">Belongs to the class-IV pyridoxal-phosphate-dependent aminotransferase family.</text>
</comment>
<keyword evidence="3" id="KW-1185">Reference proteome</keyword>
<dbReference type="STRING" id="2518989.IMCC3088_1157"/>
<gene>
    <name evidence="2" type="ORF">IMCC3088_1157</name>
</gene>
<dbReference type="AlphaFoldDB" id="F3L165"/>
<dbReference type="PANTHER" id="PTHR42743:SF13">
    <property type="entry name" value="P-LOOP CONTAINING NUCLEOSIDE TRIPHOSPHATE HYDROLASE PROTEIN"/>
    <property type="match status" value="1"/>
</dbReference>
<name>F3L165_9GAMM</name>
<comment type="caution">
    <text evidence="2">The sequence shown here is derived from an EMBL/GenBank/DDBJ whole genome shotgun (WGS) entry which is preliminary data.</text>
</comment>
<reference evidence="2 3" key="1">
    <citation type="journal article" date="2011" name="J. Bacteriol.">
        <title>Genome sequence of strain IMCC3088, a proteorhodopsin-containing marine bacterium belonging to the OM60/NOR5 clade.</title>
        <authorList>
            <person name="Jang Y."/>
            <person name="Oh H.M."/>
            <person name="Kang I."/>
            <person name="Lee K."/>
            <person name="Yang S.J."/>
            <person name="Cho J.C."/>
        </authorList>
    </citation>
    <scope>NUCLEOTIDE SEQUENCE [LARGE SCALE GENOMIC DNA]</scope>
    <source>
        <strain evidence="2 3">IMCC3088</strain>
    </source>
</reference>
<dbReference type="Pfam" id="PF01063">
    <property type="entry name" value="Aminotran_4"/>
    <property type="match status" value="1"/>
</dbReference>